<evidence type="ECO:0000256" key="3">
    <source>
        <dbReference type="ARBA" id="ARBA00022692"/>
    </source>
</evidence>
<dbReference type="AlphaFoldDB" id="A0A9P6WMQ5"/>
<dbReference type="InterPro" id="IPR011701">
    <property type="entry name" value="MFS"/>
</dbReference>
<feature type="transmembrane region" description="Helical" evidence="6">
    <location>
        <begin position="392"/>
        <end position="410"/>
    </location>
</feature>
<dbReference type="InterPro" id="IPR020846">
    <property type="entry name" value="MFS_dom"/>
</dbReference>
<gene>
    <name evidence="8" type="ORF">C6P40_004091</name>
</gene>
<comment type="subcellular location">
    <subcellularLocation>
        <location evidence="1">Membrane</location>
        <topology evidence="1">Multi-pass membrane protein</topology>
    </subcellularLocation>
</comment>
<keyword evidence="9" id="KW-1185">Reference proteome</keyword>
<evidence type="ECO:0000256" key="2">
    <source>
        <dbReference type="ARBA" id="ARBA00022448"/>
    </source>
</evidence>
<keyword evidence="2" id="KW-0813">Transport</keyword>
<comment type="caution">
    <text evidence="8">The sequence shown here is derived from an EMBL/GenBank/DDBJ whole genome shotgun (WGS) entry which is preliminary data.</text>
</comment>
<dbReference type="GO" id="GO:0016020">
    <property type="term" value="C:membrane"/>
    <property type="evidence" value="ECO:0007669"/>
    <property type="project" value="UniProtKB-SubCell"/>
</dbReference>
<feature type="transmembrane region" description="Helical" evidence="6">
    <location>
        <begin position="348"/>
        <end position="372"/>
    </location>
</feature>
<dbReference type="EMBL" id="PUHW01000051">
    <property type="protein sequence ID" value="KAG0689979.1"/>
    <property type="molecule type" value="Genomic_DNA"/>
</dbReference>
<feature type="transmembrane region" description="Helical" evidence="6">
    <location>
        <begin position="201"/>
        <end position="219"/>
    </location>
</feature>
<feature type="transmembrane region" description="Helical" evidence="6">
    <location>
        <begin position="115"/>
        <end position="131"/>
    </location>
</feature>
<dbReference type="InterPro" id="IPR036259">
    <property type="entry name" value="MFS_trans_sf"/>
</dbReference>
<keyword evidence="5 6" id="KW-0472">Membrane</keyword>
<dbReference type="PANTHER" id="PTHR23511">
    <property type="entry name" value="SYNAPTIC VESICLE GLYCOPROTEIN 2"/>
    <property type="match status" value="1"/>
</dbReference>
<proteinExistence type="predicted"/>
<dbReference type="Gene3D" id="1.20.1250.20">
    <property type="entry name" value="MFS general substrate transporter like domains"/>
    <property type="match status" value="1"/>
</dbReference>
<evidence type="ECO:0000256" key="5">
    <source>
        <dbReference type="ARBA" id="ARBA00023136"/>
    </source>
</evidence>
<feature type="transmembrane region" description="Helical" evidence="6">
    <location>
        <begin position="448"/>
        <end position="464"/>
    </location>
</feature>
<evidence type="ECO:0000313" key="9">
    <source>
        <dbReference type="Proteomes" id="UP000697127"/>
    </source>
</evidence>
<protein>
    <recommendedName>
        <fullName evidence="7">Major facilitator superfamily (MFS) profile domain-containing protein</fullName>
    </recommendedName>
</protein>
<dbReference type="GO" id="GO:0022857">
    <property type="term" value="F:transmembrane transporter activity"/>
    <property type="evidence" value="ECO:0007669"/>
    <property type="project" value="InterPro"/>
</dbReference>
<dbReference type="Pfam" id="PF07690">
    <property type="entry name" value="MFS_1"/>
    <property type="match status" value="1"/>
</dbReference>
<name>A0A9P6WMQ5_9ASCO</name>
<dbReference type="Proteomes" id="UP000697127">
    <property type="component" value="Unassembled WGS sequence"/>
</dbReference>
<evidence type="ECO:0000313" key="8">
    <source>
        <dbReference type="EMBL" id="KAG0689979.1"/>
    </source>
</evidence>
<feature type="transmembrane region" description="Helical" evidence="6">
    <location>
        <begin position="417"/>
        <end position="436"/>
    </location>
</feature>
<feature type="transmembrane region" description="Helical" evidence="6">
    <location>
        <begin position="504"/>
        <end position="526"/>
    </location>
</feature>
<evidence type="ECO:0000256" key="4">
    <source>
        <dbReference type="ARBA" id="ARBA00022989"/>
    </source>
</evidence>
<dbReference type="PROSITE" id="PS50850">
    <property type="entry name" value="MFS"/>
    <property type="match status" value="1"/>
</dbReference>
<keyword evidence="3 6" id="KW-0812">Transmembrane</keyword>
<reference evidence="8" key="1">
    <citation type="submission" date="2020-11" db="EMBL/GenBank/DDBJ databases">
        <title>Kefir isolates.</title>
        <authorList>
            <person name="Marcisauskas S."/>
            <person name="Kim Y."/>
            <person name="Blasche S."/>
        </authorList>
    </citation>
    <scope>NUCLEOTIDE SEQUENCE</scope>
    <source>
        <strain evidence="8">Olga-1</strain>
    </source>
</reference>
<feature type="transmembrane region" description="Helical" evidence="6">
    <location>
        <begin position="162"/>
        <end position="189"/>
    </location>
</feature>
<accession>A0A9P6WMQ5</accession>
<feature type="domain" description="Major facilitator superfamily (MFS) profile" evidence="7">
    <location>
        <begin position="72"/>
        <end position="529"/>
    </location>
</feature>
<evidence type="ECO:0000256" key="6">
    <source>
        <dbReference type="SAM" id="Phobius"/>
    </source>
</evidence>
<dbReference type="CDD" id="cd17316">
    <property type="entry name" value="MFS_SV2_like"/>
    <property type="match status" value="1"/>
</dbReference>
<dbReference type="SUPFAM" id="SSF103473">
    <property type="entry name" value="MFS general substrate transporter"/>
    <property type="match status" value="1"/>
</dbReference>
<organism evidence="8 9">
    <name type="scientific">Pichia californica</name>
    <dbReference type="NCBI Taxonomy" id="460514"/>
    <lineage>
        <taxon>Eukaryota</taxon>
        <taxon>Fungi</taxon>
        <taxon>Dikarya</taxon>
        <taxon>Ascomycota</taxon>
        <taxon>Saccharomycotina</taxon>
        <taxon>Pichiomycetes</taxon>
        <taxon>Pichiales</taxon>
        <taxon>Pichiaceae</taxon>
        <taxon>Pichia</taxon>
    </lineage>
</organism>
<evidence type="ECO:0000256" key="1">
    <source>
        <dbReference type="ARBA" id="ARBA00004141"/>
    </source>
</evidence>
<feature type="transmembrane region" description="Helical" evidence="6">
    <location>
        <begin position="242"/>
        <end position="259"/>
    </location>
</feature>
<sequence>MSSNSIEIKKTYDIKVAEVDDGAIESLDSVEKGFDITLDDDLIAVEDGDLVLSKKIHLINDALDEIGFTWYHAQLFCIAGFGYSVDSQMAMIQSAVKTYVDYQMKGGGYPVATEIFYGGLIAGSIIFGFGADLIGRKLAFNSSLLLSSTFGFFTGGTSSYSMYSIFMFLSTVAAGGNLATDVAVFMEYLPSKYQYLNTSMAAWWGVGQTIASLISWAFIPNNSCSSGKDCPSELNRGWRYCWYTNSGIVMGAALIRLFVLNLDETPKFLVSTGRDAEAYESIMKIARKYNRNCSLTLEKLKECGEIEPTYYDSKKINSPKEAIKELWKTTCVNVKILFSTKLVTRSTILIIISWAFIGISYSVFYNFLYIYIASHGGSTGDTPYLVYRNSTLANFVGIFGPILGGFLIMIPKVGRRGTMIFGALSGMAILFGYTTVRTPSGDAGFGSATYFFINIYYACLYAYTPEVFPTRARATGVALCLVADRIAGSFAPVTYWYGEMSGSSVPIWVCGAIIGCLAILAFFMPFEPGKKRSV</sequence>
<keyword evidence="4 6" id="KW-1133">Transmembrane helix</keyword>
<evidence type="ECO:0000259" key="7">
    <source>
        <dbReference type="PROSITE" id="PS50850"/>
    </source>
</evidence>
<dbReference type="PANTHER" id="PTHR23511:SF4">
    <property type="entry name" value="MAJOR FACILITATOR SUPERFAMILY (MFS) PROFILE DOMAIN-CONTAINING PROTEIN"/>
    <property type="match status" value="1"/>
</dbReference>
<feature type="transmembrane region" description="Helical" evidence="6">
    <location>
        <begin position="138"/>
        <end position="156"/>
    </location>
</feature>